<evidence type="ECO:0000313" key="2">
    <source>
        <dbReference type="Proteomes" id="UP000446786"/>
    </source>
</evidence>
<name>A0A845AT89_9SPHN</name>
<proteinExistence type="predicted"/>
<reference evidence="1 2" key="1">
    <citation type="submission" date="2019-12" db="EMBL/GenBank/DDBJ databases">
        <title>Genomic-based taxomic classification of the family Erythrobacteraceae.</title>
        <authorList>
            <person name="Xu L."/>
        </authorList>
    </citation>
    <scope>NUCLEOTIDE SEQUENCE [LARGE SCALE GENOMIC DNA]</scope>
    <source>
        <strain evidence="1 2">JCM 16677</strain>
    </source>
</reference>
<dbReference type="SUPFAM" id="SSF81301">
    <property type="entry name" value="Nucleotidyltransferase"/>
    <property type="match status" value="1"/>
</dbReference>
<accession>A0A845AT89</accession>
<protein>
    <recommendedName>
        <fullName evidence="3">Nucleotidyltransferase family protein</fullName>
    </recommendedName>
</protein>
<dbReference type="RefSeq" id="WP_344705288.1">
    <property type="nucleotide sequence ID" value="NZ_BAAAZF010000001.1"/>
</dbReference>
<dbReference type="InterPro" id="IPR043519">
    <property type="entry name" value="NT_sf"/>
</dbReference>
<comment type="caution">
    <text evidence="1">The sequence shown here is derived from an EMBL/GenBank/DDBJ whole genome shotgun (WGS) entry which is preliminary data.</text>
</comment>
<keyword evidence="2" id="KW-1185">Reference proteome</keyword>
<dbReference type="Gene3D" id="3.30.460.40">
    <property type="match status" value="1"/>
</dbReference>
<evidence type="ECO:0000313" key="1">
    <source>
        <dbReference type="EMBL" id="MXP32814.1"/>
    </source>
</evidence>
<evidence type="ECO:0008006" key="3">
    <source>
        <dbReference type="Google" id="ProtNLM"/>
    </source>
</evidence>
<dbReference type="EMBL" id="WTYE01000001">
    <property type="protein sequence ID" value="MXP32814.1"/>
    <property type="molecule type" value="Genomic_DNA"/>
</dbReference>
<gene>
    <name evidence="1" type="ORF">GRI94_13370</name>
</gene>
<sequence>MMSPDLIASLVMVTRVMGEMQDEWWIIGSAAVALHGADPGPVADIDILLSERDASQLFPQLGIPIAPGGAHHQFASTVFGIWNDPPISVEFMAGLRVMRDSRMQDLQLHTRTPVTAGTVLVYVPTRPELEGMLRLFDRPKDAARLGALRLLD</sequence>
<dbReference type="Proteomes" id="UP000446786">
    <property type="component" value="Unassembled WGS sequence"/>
</dbReference>
<organism evidence="1 2">
    <name type="scientific">Parerythrobacter jejuensis</name>
    <dbReference type="NCBI Taxonomy" id="795812"/>
    <lineage>
        <taxon>Bacteria</taxon>
        <taxon>Pseudomonadati</taxon>
        <taxon>Pseudomonadota</taxon>
        <taxon>Alphaproteobacteria</taxon>
        <taxon>Sphingomonadales</taxon>
        <taxon>Erythrobacteraceae</taxon>
        <taxon>Parerythrobacter</taxon>
    </lineage>
</organism>
<dbReference type="AlphaFoldDB" id="A0A845AT89"/>